<dbReference type="RefSeq" id="WP_203584577.1">
    <property type="nucleotide sequence ID" value="NZ_JACOPV010000008.1"/>
</dbReference>
<dbReference type="EMBL" id="JACOPV010000008">
    <property type="protein sequence ID" value="MBM5458637.1"/>
    <property type="molecule type" value="Genomic_DNA"/>
</dbReference>
<dbReference type="Proteomes" id="UP000745663">
    <property type="component" value="Unassembled WGS sequence"/>
</dbReference>
<evidence type="ECO:0000313" key="2">
    <source>
        <dbReference type="Proteomes" id="UP000745663"/>
    </source>
</evidence>
<sequence>MSDTFGQMFTRTPSGSHVVCEYDPDVLWFEYKDMAITNPFVDESTVVEVEPSYYGFYEARIGVIHALRLDQPDGRYMLITDETGTALPDMDQVETATLRLYEADGKLLAYCFIGDIP</sequence>
<accession>A0ABS2BYE5</accession>
<organism evidence="1 2">
    <name type="scientific">Pseudomonas arcuscaelestis</name>
    <dbReference type="NCBI Taxonomy" id="2710591"/>
    <lineage>
        <taxon>Bacteria</taxon>
        <taxon>Pseudomonadati</taxon>
        <taxon>Pseudomonadota</taxon>
        <taxon>Gammaproteobacteria</taxon>
        <taxon>Pseudomonadales</taxon>
        <taxon>Pseudomonadaceae</taxon>
        <taxon>Pseudomonas</taxon>
    </lineage>
</organism>
<name>A0ABS2BYE5_9PSED</name>
<keyword evidence="2" id="KW-1185">Reference proteome</keyword>
<protein>
    <submittedName>
        <fullName evidence="1">Uncharacterized protein</fullName>
    </submittedName>
</protein>
<reference evidence="1 2" key="1">
    <citation type="submission" date="2020-08" db="EMBL/GenBank/DDBJ databases">
        <title>Description of novel Pseudomonas species.</title>
        <authorList>
            <person name="Duman M."/>
            <person name="Mulet M."/>
            <person name="Altun S."/>
            <person name="Saticioglu I.B."/>
            <person name="Lalucat J."/>
            <person name="Garcia-Valdes E."/>
        </authorList>
    </citation>
    <scope>NUCLEOTIDE SEQUENCE [LARGE SCALE GENOMIC DNA]</scope>
    <source>
        <strain evidence="1 2">P66</strain>
    </source>
</reference>
<gene>
    <name evidence="1" type="ORF">H8F21_13790</name>
</gene>
<evidence type="ECO:0000313" key="1">
    <source>
        <dbReference type="EMBL" id="MBM5458637.1"/>
    </source>
</evidence>
<proteinExistence type="predicted"/>
<comment type="caution">
    <text evidence="1">The sequence shown here is derived from an EMBL/GenBank/DDBJ whole genome shotgun (WGS) entry which is preliminary data.</text>
</comment>